<keyword evidence="3" id="KW-1185">Reference proteome</keyword>
<organism evidence="2 3">
    <name type="scientific">Nocardia iowensis</name>
    <dbReference type="NCBI Taxonomy" id="204891"/>
    <lineage>
        <taxon>Bacteria</taxon>
        <taxon>Bacillati</taxon>
        <taxon>Actinomycetota</taxon>
        <taxon>Actinomycetes</taxon>
        <taxon>Mycobacteriales</taxon>
        <taxon>Nocardiaceae</taxon>
        <taxon>Nocardia</taxon>
    </lineage>
</organism>
<accession>A0ABX8RMX2</accession>
<keyword evidence="1" id="KW-0472">Membrane</keyword>
<gene>
    <name evidence="2" type="ORF">KV110_33325</name>
</gene>
<evidence type="ECO:0000313" key="3">
    <source>
        <dbReference type="Proteomes" id="UP000694257"/>
    </source>
</evidence>
<sequence>MGWLNAEVVQAFGVALATVIGAFTARQAGQVRKLRDRVTELETQDRTDIERFRTMVRLIRTLLHHRDELNGLLAQRAPDVKPPEAPAIPDWLTAEL</sequence>
<evidence type="ECO:0000313" key="2">
    <source>
        <dbReference type="EMBL" id="QXN90257.1"/>
    </source>
</evidence>
<dbReference type="RefSeq" id="WP_218471129.1">
    <property type="nucleotide sequence ID" value="NZ_BAABJN010000006.1"/>
</dbReference>
<protein>
    <submittedName>
        <fullName evidence="2">Uncharacterized protein</fullName>
    </submittedName>
</protein>
<dbReference type="EMBL" id="CP078145">
    <property type="protein sequence ID" value="QXN90257.1"/>
    <property type="molecule type" value="Genomic_DNA"/>
</dbReference>
<feature type="transmembrane region" description="Helical" evidence="1">
    <location>
        <begin position="6"/>
        <end position="25"/>
    </location>
</feature>
<reference evidence="2 3" key="1">
    <citation type="submission" date="2021-07" db="EMBL/GenBank/DDBJ databases">
        <title>Whole Genome Sequence of Nocardia Iowensis.</title>
        <authorList>
            <person name="Lamm A."/>
            <person name="Collins-Fairclough A.M."/>
            <person name="Bunk B."/>
            <person name="Sproer C."/>
        </authorList>
    </citation>
    <scope>NUCLEOTIDE SEQUENCE [LARGE SCALE GENOMIC DNA]</scope>
    <source>
        <strain evidence="2 3">NRRL 5646</strain>
    </source>
</reference>
<keyword evidence="1" id="KW-1133">Transmembrane helix</keyword>
<dbReference type="Proteomes" id="UP000694257">
    <property type="component" value="Chromosome"/>
</dbReference>
<evidence type="ECO:0000256" key="1">
    <source>
        <dbReference type="SAM" id="Phobius"/>
    </source>
</evidence>
<keyword evidence="1" id="KW-0812">Transmembrane</keyword>
<proteinExistence type="predicted"/>
<name>A0ABX8RMX2_NOCIO</name>